<evidence type="ECO:0000313" key="3">
    <source>
        <dbReference type="Proteomes" id="UP000663570"/>
    </source>
</evidence>
<organism evidence="2 3">
    <name type="scientific">Niveibacterium microcysteis</name>
    <dbReference type="NCBI Taxonomy" id="2811415"/>
    <lineage>
        <taxon>Bacteria</taxon>
        <taxon>Pseudomonadati</taxon>
        <taxon>Pseudomonadota</taxon>
        <taxon>Betaproteobacteria</taxon>
        <taxon>Rhodocyclales</taxon>
        <taxon>Rhodocyclaceae</taxon>
        <taxon>Niveibacterium</taxon>
    </lineage>
</organism>
<name>A0ABX7M4I9_9RHOO</name>
<evidence type="ECO:0000313" key="2">
    <source>
        <dbReference type="EMBL" id="QSI76658.1"/>
    </source>
</evidence>
<dbReference type="EMBL" id="CP071060">
    <property type="protein sequence ID" value="QSI76658.1"/>
    <property type="molecule type" value="Genomic_DNA"/>
</dbReference>
<evidence type="ECO:0000256" key="1">
    <source>
        <dbReference type="SAM" id="SignalP"/>
    </source>
</evidence>
<keyword evidence="1" id="KW-0732">Signal</keyword>
<dbReference type="Proteomes" id="UP000663570">
    <property type="component" value="Chromosome"/>
</dbReference>
<feature type="chain" id="PRO_5046523415" evidence="1">
    <location>
        <begin position="22"/>
        <end position="173"/>
    </location>
</feature>
<sequence length="173" mass="18744">MILWRSFAFALVVLLCGASNAASLCTTEEAVVFNCKVKRSNRIASVCASPNLKRDVGYLQYRFGAPGKAPELVFPKSRSRSQAQFYWRRLHPYHSSLIEIGFRSGPYFYTLSATDGAEDLNGISGGVQAGNVAVGKAFYSSNVALLECDAYPEGSLDLEGIAQDGDLLPPPLI</sequence>
<proteinExistence type="predicted"/>
<accession>A0ABX7M4I9</accession>
<protein>
    <submittedName>
        <fullName evidence="2">Uncharacterized protein</fullName>
    </submittedName>
</protein>
<gene>
    <name evidence="2" type="ORF">JY500_19705</name>
</gene>
<feature type="signal peptide" evidence="1">
    <location>
        <begin position="1"/>
        <end position="21"/>
    </location>
</feature>
<reference evidence="2 3" key="1">
    <citation type="submission" date="2021-02" db="EMBL/GenBank/DDBJ databases">
        <title>Niveibacterium changnyeongensis HC41.</title>
        <authorList>
            <person name="Kang M."/>
        </authorList>
    </citation>
    <scope>NUCLEOTIDE SEQUENCE [LARGE SCALE GENOMIC DNA]</scope>
    <source>
        <strain evidence="2 3">HC41</strain>
    </source>
</reference>
<dbReference type="RefSeq" id="WP_206254300.1">
    <property type="nucleotide sequence ID" value="NZ_CP071060.1"/>
</dbReference>
<keyword evidence="3" id="KW-1185">Reference proteome</keyword>